<accession>A0A1Z4JJT8</accession>
<dbReference type="PANTHER" id="PTHR11070">
    <property type="entry name" value="UVRD / RECB / PCRA DNA HELICASE FAMILY MEMBER"/>
    <property type="match status" value="1"/>
</dbReference>
<dbReference type="Pfam" id="PF13361">
    <property type="entry name" value="UvrD_C"/>
    <property type="match status" value="1"/>
</dbReference>
<dbReference type="Gene3D" id="3.40.50.300">
    <property type="entry name" value="P-loop containing nucleotide triphosphate hydrolases"/>
    <property type="match status" value="1"/>
</dbReference>
<dbReference type="InterPro" id="IPR014017">
    <property type="entry name" value="DNA_helicase_UvrD-like_C"/>
</dbReference>
<dbReference type="GO" id="GO:0043138">
    <property type="term" value="F:3'-5' DNA helicase activity"/>
    <property type="evidence" value="ECO:0007669"/>
    <property type="project" value="TreeGrafter"/>
</dbReference>
<evidence type="ECO:0000313" key="7">
    <source>
        <dbReference type="Proteomes" id="UP000217895"/>
    </source>
</evidence>
<dbReference type="GO" id="GO:0005524">
    <property type="term" value="F:ATP binding"/>
    <property type="evidence" value="ECO:0007669"/>
    <property type="project" value="UniProtKB-KW"/>
</dbReference>
<protein>
    <recommendedName>
        <fullName evidence="5">UvrD-like helicase C-terminal domain-containing protein</fullName>
    </recommendedName>
</protein>
<dbReference type="SUPFAM" id="SSF52540">
    <property type="entry name" value="P-loop containing nucleoside triphosphate hydrolases"/>
    <property type="match status" value="1"/>
</dbReference>
<dbReference type="EMBL" id="AP018203">
    <property type="protein sequence ID" value="BAY56986.1"/>
    <property type="molecule type" value="Genomic_DNA"/>
</dbReference>
<dbReference type="InterPro" id="IPR000212">
    <property type="entry name" value="DNA_helicase_UvrD/REP"/>
</dbReference>
<reference evidence="6 7" key="1">
    <citation type="submission" date="2017-06" db="EMBL/GenBank/DDBJ databases">
        <title>Genome sequencing of cyanobaciteial culture collection at National Institute for Environmental Studies (NIES).</title>
        <authorList>
            <person name="Hirose Y."/>
            <person name="Shimura Y."/>
            <person name="Fujisawa T."/>
            <person name="Nakamura Y."/>
            <person name="Kawachi M."/>
        </authorList>
    </citation>
    <scope>NUCLEOTIDE SEQUENCE [LARGE SCALE GENOMIC DNA]</scope>
    <source>
        <strain evidence="6 7">NIES-2135</strain>
    </source>
</reference>
<gene>
    <name evidence="6" type="ORF">NIES2135_38490</name>
</gene>
<feature type="domain" description="UvrD-like helicase C-terminal" evidence="5">
    <location>
        <begin position="33"/>
        <end position="97"/>
    </location>
</feature>
<evidence type="ECO:0000313" key="6">
    <source>
        <dbReference type="EMBL" id="BAY56986.1"/>
    </source>
</evidence>
<evidence type="ECO:0000256" key="3">
    <source>
        <dbReference type="ARBA" id="ARBA00022806"/>
    </source>
</evidence>
<dbReference type="PANTHER" id="PTHR11070:SF2">
    <property type="entry name" value="ATP-DEPENDENT DNA HELICASE SRS2"/>
    <property type="match status" value="1"/>
</dbReference>
<keyword evidence="4" id="KW-0067">ATP-binding</keyword>
<dbReference type="InterPro" id="IPR027417">
    <property type="entry name" value="P-loop_NTPase"/>
</dbReference>
<keyword evidence="1" id="KW-0547">Nucleotide-binding</keyword>
<dbReference type="GO" id="GO:0003677">
    <property type="term" value="F:DNA binding"/>
    <property type="evidence" value="ECO:0007669"/>
    <property type="project" value="InterPro"/>
</dbReference>
<evidence type="ECO:0000259" key="5">
    <source>
        <dbReference type="Pfam" id="PF13361"/>
    </source>
</evidence>
<sequence>MEIVYRSKFMGENIYSEFEQVGIPIEWVNRDSESRNYNPTAQSIKLVTMHSSKGLEFPVVFVPGVGFMPTKDRSPEEEARLLYIAMTRAIDELVMTCDRESEFVQRVQVAINRI</sequence>
<evidence type="ECO:0000256" key="2">
    <source>
        <dbReference type="ARBA" id="ARBA00022801"/>
    </source>
</evidence>
<proteinExistence type="predicted"/>
<keyword evidence="2" id="KW-0378">Hydrolase</keyword>
<dbReference type="GO" id="GO:0016787">
    <property type="term" value="F:hydrolase activity"/>
    <property type="evidence" value="ECO:0007669"/>
    <property type="project" value="UniProtKB-KW"/>
</dbReference>
<dbReference type="AlphaFoldDB" id="A0A1Z4JJT8"/>
<name>A0A1Z4JJT8_LEPBY</name>
<keyword evidence="3" id="KW-0347">Helicase</keyword>
<dbReference type="GO" id="GO:0000725">
    <property type="term" value="P:recombinational repair"/>
    <property type="evidence" value="ECO:0007669"/>
    <property type="project" value="TreeGrafter"/>
</dbReference>
<evidence type="ECO:0000256" key="4">
    <source>
        <dbReference type="ARBA" id="ARBA00022840"/>
    </source>
</evidence>
<organism evidence="6 7">
    <name type="scientific">Leptolyngbya boryana NIES-2135</name>
    <dbReference type="NCBI Taxonomy" id="1973484"/>
    <lineage>
        <taxon>Bacteria</taxon>
        <taxon>Bacillati</taxon>
        <taxon>Cyanobacteriota</taxon>
        <taxon>Cyanophyceae</taxon>
        <taxon>Leptolyngbyales</taxon>
        <taxon>Leptolyngbyaceae</taxon>
        <taxon>Leptolyngbya group</taxon>
        <taxon>Leptolyngbya</taxon>
    </lineage>
</organism>
<evidence type="ECO:0000256" key="1">
    <source>
        <dbReference type="ARBA" id="ARBA00022741"/>
    </source>
</evidence>
<keyword evidence="7" id="KW-1185">Reference proteome</keyword>
<dbReference type="Proteomes" id="UP000217895">
    <property type="component" value="Chromosome"/>
</dbReference>